<reference evidence="3" key="1">
    <citation type="journal article" date="2013" name="Extremophiles">
        <title>Proteinivorax tanatarense gen. nov., sp. nov., an anaerobic, haloalkaliphilic, proteolytic bacterium isolated from a decaying algal bloom, and proposal of Proteinivoraceae fam. nov.</title>
        <authorList>
            <person name="Kevbrin V."/>
            <person name="Boltyanskaya Y."/>
            <person name="Zhilina T."/>
            <person name="Kolganova T."/>
            <person name="Lavrentjeva E."/>
            <person name="Kuznetsov B."/>
        </authorList>
    </citation>
    <scope>NUCLEOTIDE SEQUENCE</scope>
    <source>
        <strain evidence="3">Z-910T</strain>
    </source>
</reference>
<gene>
    <name evidence="3" type="ORF">PRVXT_000566</name>
</gene>
<sequence>MDLSMKKADKQRYLTPTRKWVEKYNLIESGDKIAVGMSGGKDSSVLFYILTILQKQFPFHFDLVPITLDMGFEETVDILPLKKFVDELEYNLVIEQTSIAKIVFDIKKEKNPCSLCANLRRGALNNVAKKYECNKVALGHHLDDGIETFFMNLLFNSKMGIFKPKTYLDKKDITVIRPLLAIEESTIKNIINKKSIPVIKNPCPADKNTKREEIKQLIKDLSIKYPEIRQKFLKGAQNIDVKEFWRTDYFI</sequence>
<dbReference type="SUPFAM" id="SSF52402">
    <property type="entry name" value="Adenine nucleotide alpha hydrolases-like"/>
    <property type="match status" value="1"/>
</dbReference>
<proteinExistence type="predicted"/>
<reference evidence="3" key="2">
    <citation type="submission" date="2024-06" db="EMBL/GenBank/DDBJ databases">
        <authorList>
            <person name="Petrova K.O."/>
            <person name="Toshchakov S.V."/>
            <person name="Boltjanskaja Y.V."/>
            <person name="Kevbrin V."/>
        </authorList>
    </citation>
    <scope>NUCLEOTIDE SEQUENCE</scope>
    <source>
        <strain evidence="3">Z-910T</strain>
    </source>
</reference>
<dbReference type="EMBL" id="CP158367">
    <property type="protein sequence ID" value="XBX75443.1"/>
    <property type="molecule type" value="Genomic_DNA"/>
</dbReference>
<dbReference type="GO" id="GO:0016740">
    <property type="term" value="F:transferase activity"/>
    <property type="evidence" value="ECO:0007669"/>
    <property type="project" value="UniProtKB-KW"/>
</dbReference>
<name>A0AAU7VNA1_9FIRM</name>
<dbReference type="InterPro" id="IPR014729">
    <property type="entry name" value="Rossmann-like_a/b/a_fold"/>
</dbReference>
<keyword evidence="3" id="KW-0067">ATP-binding</keyword>
<dbReference type="PANTHER" id="PTHR43686">
    <property type="entry name" value="SULFURTRANSFERASE-RELATED"/>
    <property type="match status" value="1"/>
</dbReference>
<evidence type="ECO:0000259" key="2">
    <source>
        <dbReference type="Pfam" id="PF01171"/>
    </source>
</evidence>
<dbReference type="PANTHER" id="PTHR43686:SF1">
    <property type="entry name" value="AMINOTRAN_5 DOMAIN-CONTAINING PROTEIN"/>
    <property type="match status" value="1"/>
</dbReference>
<dbReference type="GO" id="GO:0005524">
    <property type="term" value="F:ATP binding"/>
    <property type="evidence" value="ECO:0007669"/>
    <property type="project" value="UniProtKB-KW"/>
</dbReference>
<evidence type="ECO:0000313" key="3">
    <source>
        <dbReference type="EMBL" id="XBX75443.1"/>
    </source>
</evidence>
<organism evidence="3">
    <name type="scientific">Proteinivorax tanatarense</name>
    <dbReference type="NCBI Taxonomy" id="1260629"/>
    <lineage>
        <taxon>Bacteria</taxon>
        <taxon>Bacillati</taxon>
        <taxon>Bacillota</taxon>
        <taxon>Clostridia</taxon>
        <taxon>Eubacteriales</taxon>
        <taxon>Proteinivoracaceae</taxon>
        <taxon>Proteinivorax</taxon>
    </lineage>
</organism>
<dbReference type="Pfam" id="PF01171">
    <property type="entry name" value="ATP_bind_3"/>
    <property type="match status" value="1"/>
</dbReference>
<accession>A0AAU7VNA1</accession>
<protein>
    <submittedName>
        <fullName evidence="3">ATP-binding protein</fullName>
    </submittedName>
</protein>
<dbReference type="RefSeq" id="WP_350344187.1">
    <property type="nucleotide sequence ID" value="NZ_CP158367.1"/>
</dbReference>
<keyword evidence="3" id="KW-0547">Nucleotide-binding</keyword>
<dbReference type="Gene3D" id="3.40.50.620">
    <property type="entry name" value="HUPs"/>
    <property type="match status" value="1"/>
</dbReference>
<evidence type="ECO:0000256" key="1">
    <source>
        <dbReference type="ARBA" id="ARBA00022679"/>
    </source>
</evidence>
<dbReference type="AlphaFoldDB" id="A0AAU7VNA1"/>
<dbReference type="InterPro" id="IPR011063">
    <property type="entry name" value="TilS/TtcA_N"/>
</dbReference>
<keyword evidence="1" id="KW-0808">Transferase</keyword>
<feature type="domain" description="tRNA(Ile)-lysidine/2-thiocytidine synthase N-terminal" evidence="2">
    <location>
        <begin position="32"/>
        <end position="215"/>
    </location>
</feature>
<dbReference type="PIRSF" id="PIRSF004976">
    <property type="entry name" value="ATPase_YdaO"/>
    <property type="match status" value="1"/>
</dbReference>
<dbReference type="GO" id="GO:0008033">
    <property type="term" value="P:tRNA processing"/>
    <property type="evidence" value="ECO:0007669"/>
    <property type="project" value="InterPro"/>
</dbReference>
<dbReference type="InterPro" id="IPR035107">
    <property type="entry name" value="tRNA_thiolation_TtcA_Ctu1"/>
</dbReference>
<dbReference type="CDD" id="cd24138">
    <property type="entry name" value="TtcA-like"/>
    <property type="match status" value="1"/>
</dbReference>